<dbReference type="KEGG" id="das:Daes_2402"/>
<dbReference type="STRING" id="643562.Daes_2402"/>
<dbReference type="eggNOG" id="COG4397">
    <property type="taxonomic scope" value="Bacteria"/>
</dbReference>
<dbReference type="HOGENOM" id="CLU_070805_0_0_7"/>
<dbReference type="Proteomes" id="UP000002191">
    <property type="component" value="Chromosome"/>
</dbReference>
<dbReference type="EMBL" id="CP002431">
    <property type="protein sequence ID" value="ADU63407.1"/>
    <property type="molecule type" value="Genomic_DNA"/>
</dbReference>
<dbReference type="AlphaFoldDB" id="E6VUA0"/>
<proteinExistence type="predicted"/>
<reference evidence="3" key="1">
    <citation type="submission" date="2010-12" db="EMBL/GenBank/DDBJ databases">
        <title>Complete sequence of Desulfovibrio aespoeensis Aspo-2.</title>
        <authorList>
            <consortium name="US DOE Joint Genome Institute"/>
            <person name="Lucas S."/>
            <person name="Copeland A."/>
            <person name="Lapidus A."/>
            <person name="Cheng J.-F."/>
            <person name="Goodwin L."/>
            <person name="Pitluck S."/>
            <person name="Chertkov O."/>
            <person name="Misra M."/>
            <person name="Detter J.C."/>
            <person name="Han C."/>
            <person name="Tapia R."/>
            <person name="Land M."/>
            <person name="Hauser L."/>
            <person name="Kyrpides N."/>
            <person name="Ivanova N."/>
            <person name="Ovchinnikova G."/>
            <person name="Pedersen K."/>
            <person name="Jagevall S."/>
            <person name="Hazen T."/>
            <person name="Woyke T."/>
        </authorList>
    </citation>
    <scope>NUCLEOTIDE SEQUENCE [LARGE SCALE GENOMIC DNA]</scope>
    <source>
        <strain evidence="3">ATCC 700646 / DSM 10631 / Aspo-2</strain>
    </source>
</reference>
<sequence>MIINHTTLSALFTGFKVLFNKAFEGTRSDWEKLAMIVPSTTSQEVYAWLGMTTGFRKWVGDRVVQNLKSHNFTIVNEPFENTVGVARDNIEDDQIGVYSPLFAQLGEDARTHPDTLIFALLAAGFATRCYDGQYFFDTDHPVVGAGGAVTSVSNMQAGSGTPWFLLDTSRVIKPLIFQKRKDYTFVSLDKETDANVFNRREYLYGVDARCNVGYGLWQMAFGSKAALDATNYGAARAAMMGMKGDNGRPLGIRPTTLVVPPTLEKAALEVVKAERNADGATNVYRDSAEVLVTPWLA</sequence>
<dbReference type="InterPro" id="IPR018774">
    <property type="entry name" value="Phage_Mu_GpT"/>
</dbReference>
<evidence type="ECO:0000313" key="2">
    <source>
        <dbReference type="EMBL" id="ADU63407.1"/>
    </source>
</evidence>
<feature type="domain" description="Bacteriophage Mu GpT" evidence="1">
    <location>
        <begin position="8"/>
        <end position="296"/>
    </location>
</feature>
<dbReference type="OrthoDB" id="9804833at2"/>
<accession>E6VUA0</accession>
<keyword evidence="3" id="KW-1185">Reference proteome</keyword>
<evidence type="ECO:0000259" key="1">
    <source>
        <dbReference type="Pfam" id="PF10124"/>
    </source>
</evidence>
<protein>
    <submittedName>
        <fullName evidence="2">Mu-like prophage major head subunit gpT</fullName>
    </submittedName>
</protein>
<name>E6VUA0_PSEA9</name>
<reference evidence="2 3" key="2">
    <citation type="journal article" date="2014" name="Genome Announc.">
        <title>Complete Genome Sequence of the Subsurface, Mesophilic Sulfate-Reducing Bacterium Desulfovibrio aespoeensis Aspo-2.</title>
        <authorList>
            <person name="Pedersen K."/>
            <person name="Bengtsson A."/>
            <person name="Edlund J."/>
            <person name="Rabe L."/>
            <person name="Hazen T."/>
            <person name="Chakraborty R."/>
            <person name="Goodwin L."/>
            <person name="Shapiro N."/>
        </authorList>
    </citation>
    <scope>NUCLEOTIDE SEQUENCE [LARGE SCALE GENOMIC DNA]</scope>
    <source>
        <strain evidence="3">ATCC 700646 / DSM 10631 / Aspo-2</strain>
    </source>
</reference>
<dbReference type="RefSeq" id="WP_013515319.1">
    <property type="nucleotide sequence ID" value="NC_014844.1"/>
</dbReference>
<evidence type="ECO:0000313" key="3">
    <source>
        <dbReference type="Proteomes" id="UP000002191"/>
    </source>
</evidence>
<gene>
    <name evidence="2" type="ordered locus">Daes_2402</name>
</gene>
<organism evidence="2 3">
    <name type="scientific">Pseudodesulfovibrio aespoeensis (strain ATCC 700646 / DSM 10631 / Aspo-2)</name>
    <name type="common">Desulfovibrio aespoeensis</name>
    <dbReference type="NCBI Taxonomy" id="643562"/>
    <lineage>
        <taxon>Bacteria</taxon>
        <taxon>Pseudomonadati</taxon>
        <taxon>Thermodesulfobacteriota</taxon>
        <taxon>Desulfovibrionia</taxon>
        <taxon>Desulfovibrionales</taxon>
        <taxon>Desulfovibrionaceae</taxon>
    </lineage>
</organism>
<dbReference type="Pfam" id="PF10124">
    <property type="entry name" value="Mu-like_gpT"/>
    <property type="match status" value="1"/>
</dbReference>